<dbReference type="NCBIfam" id="TIGR00831">
    <property type="entry name" value="a_cpa1"/>
    <property type="match status" value="1"/>
</dbReference>
<feature type="transmembrane region" description="Helical" evidence="10">
    <location>
        <begin position="264"/>
        <end position="288"/>
    </location>
</feature>
<keyword evidence="8 10" id="KW-0472">Membrane</keyword>
<dbReference type="PANTHER" id="PTHR10110">
    <property type="entry name" value="SODIUM/HYDROGEN EXCHANGER"/>
    <property type="match status" value="1"/>
</dbReference>
<evidence type="ECO:0000313" key="13">
    <source>
        <dbReference type="Proteomes" id="UP000477386"/>
    </source>
</evidence>
<keyword evidence="13" id="KW-1185">Reference proteome</keyword>
<evidence type="ECO:0000256" key="2">
    <source>
        <dbReference type="ARBA" id="ARBA00022448"/>
    </source>
</evidence>
<comment type="function">
    <text evidence="10">Na(+)/H(+) antiporter that extrudes sodium in exchange for external protons.</text>
</comment>
<name>A0A6M0IQK2_9BACT</name>
<proteinExistence type="inferred from homology"/>
<dbReference type="GO" id="GO:0005886">
    <property type="term" value="C:plasma membrane"/>
    <property type="evidence" value="ECO:0007669"/>
    <property type="project" value="UniProtKB-SubCell"/>
</dbReference>
<sequence length="546" mass="59076">MANFQTVIFILFILIGLSAIADKIKLPYPILLVGTGLVIGFVPFLPNLALDPDVALIIFLPPLLYDAASKTAWQEFTRSIRPITTLAVTLVFFTTTAVAVAAYFVIPGFSWPLAFVLGAIVSPPDAVAANSIIKGLGLNKRVIAILEGESLLNDASALVAYRYAVAAVMTGSFVLWEASLQFLVLAGGGLLIGGSLGWLMTVALRRMESATIQTSLTLLAPYLAYLAAEHVHTSGILAVVSAGLLITRRAPEVFSPQARLESRAVWDTVIFLLEGVVFILIGLQLPAIVADLGGYTAGELALYSVVVSAVTILVRILWVFFSSYYPRLLGWSDQSTLSGSGTGDPANQVDWRNVLIVAWTGTRGVISLATALALPLTLVNGQSFPHRTLILFLAFVVILTTLVLQGLTLPLLIQLLGVKPQNDQAREDRALEFLLASQSLNYLESNFPMPLPNPLRQILIRRYQLLASELGATLNETKSGSNPSVDERSLVSEMRAAERALSEYQQSLLVELASKERFSDEVLRTAERRLDLEMARLDASELAAGE</sequence>
<evidence type="ECO:0000256" key="1">
    <source>
        <dbReference type="ARBA" id="ARBA00004651"/>
    </source>
</evidence>
<keyword evidence="4 10" id="KW-0812">Transmembrane</keyword>
<keyword evidence="2 10" id="KW-0813">Transport</keyword>
<feature type="transmembrane region" description="Helical" evidence="10">
    <location>
        <begin position="182"/>
        <end position="204"/>
    </location>
</feature>
<feature type="transmembrane region" description="Helical" evidence="10">
    <location>
        <begin position="154"/>
        <end position="176"/>
    </location>
</feature>
<feature type="transmembrane region" description="Helical" evidence="10">
    <location>
        <begin position="83"/>
        <end position="106"/>
    </location>
</feature>
<keyword evidence="5 10" id="KW-1133">Transmembrane helix</keyword>
<feature type="transmembrane region" description="Helical" evidence="10">
    <location>
        <begin position="216"/>
        <end position="244"/>
    </location>
</feature>
<dbReference type="Gene3D" id="6.10.140.1330">
    <property type="match status" value="1"/>
</dbReference>
<comment type="caution">
    <text evidence="12">The sequence shown here is derived from an EMBL/GenBank/DDBJ whole genome shotgun (WGS) entry which is preliminary data.</text>
</comment>
<protein>
    <submittedName>
        <fullName evidence="12">Na+/H+ antiporter</fullName>
    </submittedName>
</protein>
<evidence type="ECO:0000256" key="8">
    <source>
        <dbReference type="ARBA" id="ARBA00023136"/>
    </source>
</evidence>
<dbReference type="PANTHER" id="PTHR10110:SF86">
    <property type="entry name" value="SODIUM_HYDROGEN EXCHANGER 7"/>
    <property type="match status" value="1"/>
</dbReference>
<keyword evidence="10" id="KW-0050">Antiport</keyword>
<dbReference type="GO" id="GO:0015385">
    <property type="term" value="F:sodium:proton antiporter activity"/>
    <property type="evidence" value="ECO:0007669"/>
    <property type="project" value="InterPro"/>
</dbReference>
<feature type="transmembrane region" description="Helical" evidence="10">
    <location>
        <begin position="31"/>
        <end position="50"/>
    </location>
</feature>
<gene>
    <name evidence="12" type="ORF">GK091_25940</name>
</gene>
<feature type="transmembrane region" description="Helical" evidence="10">
    <location>
        <begin position="390"/>
        <end position="413"/>
    </location>
</feature>
<reference evidence="12 13" key="1">
    <citation type="submission" date="2020-02" db="EMBL/GenBank/DDBJ databases">
        <title>Draft genome sequence of two Spirosoma agri KCTC 52727 and Spirosoma terrae KCTC 52035.</title>
        <authorList>
            <person name="Rojas J."/>
            <person name="Ambika Manirajan B."/>
            <person name="Ratering S."/>
            <person name="Suarez C."/>
            <person name="Schnell S."/>
        </authorList>
    </citation>
    <scope>NUCLEOTIDE SEQUENCE [LARGE SCALE GENOMIC DNA]</scope>
    <source>
        <strain evidence="12 13">KCTC 52727</strain>
    </source>
</reference>
<dbReference type="InterPro" id="IPR006153">
    <property type="entry name" value="Cation/H_exchanger_TM"/>
</dbReference>
<comment type="caution">
    <text evidence="10">Lacks conserved residue(s) required for the propagation of feature annotation.</text>
</comment>
<evidence type="ECO:0000256" key="9">
    <source>
        <dbReference type="ARBA" id="ARBA00023201"/>
    </source>
</evidence>
<evidence type="ECO:0000256" key="4">
    <source>
        <dbReference type="ARBA" id="ARBA00022692"/>
    </source>
</evidence>
<organism evidence="12 13">
    <name type="scientific">Spirosoma agri</name>
    <dbReference type="NCBI Taxonomy" id="1987381"/>
    <lineage>
        <taxon>Bacteria</taxon>
        <taxon>Pseudomonadati</taxon>
        <taxon>Bacteroidota</taxon>
        <taxon>Cytophagia</taxon>
        <taxon>Cytophagales</taxon>
        <taxon>Cytophagaceae</taxon>
        <taxon>Spirosoma</taxon>
    </lineage>
</organism>
<comment type="similarity">
    <text evidence="10">Belongs to the monovalent cation:proton antiporter 1 (CPA1) transporter (TC 2.A.36) family.</text>
</comment>
<evidence type="ECO:0000256" key="6">
    <source>
        <dbReference type="ARBA" id="ARBA00023053"/>
    </source>
</evidence>
<keyword evidence="3 10" id="KW-1003">Cell membrane</keyword>
<dbReference type="GO" id="GO:0015386">
    <property type="term" value="F:potassium:proton antiporter activity"/>
    <property type="evidence" value="ECO:0007669"/>
    <property type="project" value="TreeGrafter"/>
</dbReference>
<evidence type="ECO:0000256" key="7">
    <source>
        <dbReference type="ARBA" id="ARBA00023065"/>
    </source>
</evidence>
<keyword evidence="6 10" id="KW-0915">Sodium</keyword>
<dbReference type="EMBL" id="JAAGNZ010000004">
    <property type="protein sequence ID" value="NEU70344.1"/>
    <property type="molecule type" value="Genomic_DNA"/>
</dbReference>
<comment type="subcellular location">
    <subcellularLocation>
        <location evidence="1 10">Cell membrane</location>
        <topology evidence="1 10">Multi-pass membrane protein</topology>
    </subcellularLocation>
</comment>
<dbReference type="Proteomes" id="UP000477386">
    <property type="component" value="Unassembled WGS sequence"/>
</dbReference>
<dbReference type="RefSeq" id="WP_164043654.1">
    <property type="nucleotide sequence ID" value="NZ_JAAGNZ010000004.1"/>
</dbReference>
<evidence type="ECO:0000313" key="12">
    <source>
        <dbReference type="EMBL" id="NEU70344.1"/>
    </source>
</evidence>
<evidence type="ECO:0000259" key="11">
    <source>
        <dbReference type="Pfam" id="PF00999"/>
    </source>
</evidence>
<keyword evidence="9 10" id="KW-0739">Sodium transport</keyword>
<feature type="transmembrane region" description="Helical" evidence="10">
    <location>
        <begin position="300"/>
        <end position="321"/>
    </location>
</feature>
<dbReference type="AlphaFoldDB" id="A0A6M0IQK2"/>
<dbReference type="InterPro" id="IPR004705">
    <property type="entry name" value="Cation/H_exchanger_CPA1_bac"/>
</dbReference>
<feature type="transmembrane region" description="Helical" evidence="10">
    <location>
        <begin position="356"/>
        <end position="378"/>
    </location>
</feature>
<dbReference type="Pfam" id="PF00999">
    <property type="entry name" value="Na_H_Exchanger"/>
    <property type="match status" value="1"/>
</dbReference>
<evidence type="ECO:0000256" key="5">
    <source>
        <dbReference type="ARBA" id="ARBA00022989"/>
    </source>
</evidence>
<evidence type="ECO:0000256" key="3">
    <source>
        <dbReference type="ARBA" id="ARBA00022475"/>
    </source>
</evidence>
<dbReference type="InterPro" id="IPR018422">
    <property type="entry name" value="Cation/H_exchanger_CPA1"/>
</dbReference>
<evidence type="ECO:0000256" key="10">
    <source>
        <dbReference type="RuleBase" id="RU366002"/>
    </source>
</evidence>
<dbReference type="GO" id="GO:0051453">
    <property type="term" value="P:regulation of intracellular pH"/>
    <property type="evidence" value="ECO:0007669"/>
    <property type="project" value="TreeGrafter"/>
</dbReference>
<feature type="domain" description="Cation/H+ exchanger transmembrane" evidence="11">
    <location>
        <begin position="11"/>
        <end position="412"/>
    </location>
</feature>
<dbReference type="GO" id="GO:0098719">
    <property type="term" value="P:sodium ion import across plasma membrane"/>
    <property type="evidence" value="ECO:0007669"/>
    <property type="project" value="TreeGrafter"/>
</dbReference>
<accession>A0A6M0IQK2</accession>
<keyword evidence="7 10" id="KW-0406">Ion transport</keyword>